<dbReference type="Proteomes" id="UP000332515">
    <property type="component" value="Unassembled WGS sequence"/>
</dbReference>
<protein>
    <submittedName>
        <fullName evidence="2">Uncharacterized protein</fullName>
    </submittedName>
</protein>
<sequence length="206" mass="21008">MMNAFKLALSGAVIAMTIAGGTMAASAEQAIPSRVRGTITAVSPDSLEVHTRDGKDVQVALTKETSVAAIELTTLDAIKPDSYIGTAAAPQPDGSLKALEVHIFPASMRGAGEGTRPWDLTPNSTMTNGAVGSIVGSDGRTLTVKYQNGEKKVFVPADVPIVSIVPADRTLLKAGVKAVLLATKNADGSLVARSVSVGTNGAAPPM</sequence>
<accession>A0A6A7XXR2</accession>
<comment type="caution">
    <text evidence="2">The sequence shown here is derived from an EMBL/GenBank/DDBJ whole genome shotgun (WGS) entry which is preliminary data.</text>
</comment>
<proteinExistence type="predicted"/>
<keyword evidence="3" id="KW-1185">Reference proteome</keyword>
<reference evidence="2 3" key="1">
    <citation type="submission" date="2019-09" db="EMBL/GenBank/DDBJ databases">
        <title>Segnochrobactrum spirostomi gen. nov., sp. nov., isolated from the ciliate Spirostomum cf. yagiui and description of a novel family, Segnochrobactraceae fam. nov. within the order Rhizobiales of the class Alphaproteobacteria.</title>
        <authorList>
            <person name="Akter S."/>
            <person name="Shazib S.U.A."/>
            <person name="Shin M.K."/>
        </authorList>
    </citation>
    <scope>NUCLEOTIDE SEQUENCE [LARGE SCALE GENOMIC DNA]</scope>
    <source>
        <strain evidence="2 3">Sp-1</strain>
    </source>
</reference>
<evidence type="ECO:0000313" key="2">
    <source>
        <dbReference type="EMBL" id="MQT11454.1"/>
    </source>
</evidence>
<keyword evidence="1" id="KW-0732">Signal</keyword>
<dbReference type="EMBL" id="VWNA01000001">
    <property type="protein sequence ID" value="MQT11454.1"/>
    <property type="molecule type" value="Genomic_DNA"/>
</dbReference>
<evidence type="ECO:0000256" key="1">
    <source>
        <dbReference type="SAM" id="SignalP"/>
    </source>
</evidence>
<gene>
    <name evidence="2" type="ORF">F0357_01940</name>
</gene>
<feature type="signal peptide" evidence="1">
    <location>
        <begin position="1"/>
        <end position="24"/>
    </location>
</feature>
<evidence type="ECO:0000313" key="3">
    <source>
        <dbReference type="Proteomes" id="UP000332515"/>
    </source>
</evidence>
<name>A0A6A7XXR2_9HYPH</name>
<dbReference type="AlphaFoldDB" id="A0A6A7XXR2"/>
<organism evidence="2 3">
    <name type="scientific">Segnochrobactrum spirostomi</name>
    <dbReference type="NCBI Taxonomy" id="2608987"/>
    <lineage>
        <taxon>Bacteria</taxon>
        <taxon>Pseudomonadati</taxon>
        <taxon>Pseudomonadota</taxon>
        <taxon>Alphaproteobacteria</taxon>
        <taxon>Hyphomicrobiales</taxon>
        <taxon>Segnochrobactraceae</taxon>
        <taxon>Segnochrobactrum</taxon>
    </lineage>
</organism>
<feature type="chain" id="PRO_5025586403" evidence="1">
    <location>
        <begin position="25"/>
        <end position="206"/>
    </location>
</feature>